<evidence type="ECO:0008006" key="2">
    <source>
        <dbReference type="Google" id="ProtNLM"/>
    </source>
</evidence>
<dbReference type="AlphaFoldDB" id="A0A0B7BXZ9"/>
<organism evidence="1">
    <name type="scientific">Arion vulgaris</name>
    <dbReference type="NCBI Taxonomy" id="1028688"/>
    <lineage>
        <taxon>Eukaryota</taxon>
        <taxon>Metazoa</taxon>
        <taxon>Spiralia</taxon>
        <taxon>Lophotrochozoa</taxon>
        <taxon>Mollusca</taxon>
        <taxon>Gastropoda</taxon>
        <taxon>Heterobranchia</taxon>
        <taxon>Euthyneura</taxon>
        <taxon>Panpulmonata</taxon>
        <taxon>Eupulmonata</taxon>
        <taxon>Stylommatophora</taxon>
        <taxon>Helicina</taxon>
        <taxon>Arionoidea</taxon>
        <taxon>Arionidae</taxon>
        <taxon>Arion</taxon>
    </lineage>
</organism>
<name>A0A0B7BXZ9_9EUPU</name>
<dbReference type="SUPFAM" id="SSF53187">
    <property type="entry name" value="Zn-dependent exopeptidases"/>
    <property type="match status" value="1"/>
</dbReference>
<feature type="non-terminal residue" evidence="1">
    <location>
        <position position="70"/>
    </location>
</feature>
<dbReference type="Gene3D" id="3.40.630.10">
    <property type="entry name" value="Zn peptidases"/>
    <property type="match status" value="1"/>
</dbReference>
<accession>A0A0B7BXZ9</accession>
<feature type="non-terminal residue" evidence="1">
    <location>
        <position position="1"/>
    </location>
</feature>
<evidence type="ECO:0000313" key="1">
    <source>
        <dbReference type="EMBL" id="CEK97030.1"/>
    </source>
</evidence>
<sequence length="70" mass="7602">LNGDSPVGLEVLVNLARHLTTGFRKGNPTVIHVLNTVHVHIIPQLNVQGALFATPGDCTGEKYARLKFNQ</sequence>
<proteinExistence type="predicted"/>
<dbReference type="EMBL" id="HACG01050165">
    <property type="protein sequence ID" value="CEK97030.1"/>
    <property type="molecule type" value="Transcribed_RNA"/>
</dbReference>
<protein>
    <recommendedName>
        <fullName evidence="2">Peptidase M14 carboxypeptidase A domain-containing protein</fullName>
    </recommendedName>
</protein>
<gene>
    <name evidence="1" type="primary">ORF214423</name>
</gene>
<reference evidence="1" key="1">
    <citation type="submission" date="2014-12" db="EMBL/GenBank/DDBJ databases">
        <title>Insight into the proteome of Arion vulgaris.</title>
        <authorList>
            <person name="Aradska J."/>
            <person name="Bulat T."/>
            <person name="Smidak R."/>
            <person name="Sarate P."/>
            <person name="Gangsoo J."/>
            <person name="Sialana F."/>
            <person name="Bilban M."/>
            <person name="Lubec G."/>
        </authorList>
    </citation>
    <scope>NUCLEOTIDE SEQUENCE</scope>
    <source>
        <tissue evidence="1">Skin</tissue>
    </source>
</reference>